<dbReference type="EMBL" id="FUYH01000056">
    <property type="protein sequence ID" value="SKB01292.1"/>
    <property type="molecule type" value="Genomic_DNA"/>
</dbReference>
<gene>
    <name evidence="1" type="ORF">SAMN05443428_1562</name>
</gene>
<reference evidence="2" key="1">
    <citation type="submission" date="2017-02" db="EMBL/GenBank/DDBJ databases">
        <authorList>
            <person name="Varghese N."/>
            <person name="Submissions S."/>
        </authorList>
    </citation>
    <scope>NUCLEOTIDE SEQUENCE [LARGE SCALE GENOMIC DNA]</scope>
    <source>
        <strain evidence="2">USBA 833</strain>
    </source>
</reference>
<evidence type="ECO:0000313" key="2">
    <source>
        <dbReference type="Proteomes" id="UP000190105"/>
    </source>
</evidence>
<dbReference type="Pfam" id="PF13151">
    <property type="entry name" value="DUF3990"/>
    <property type="match status" value="1"/>
</dbReference>
<keyword evidence="2" id="KW-1185">Reference proteome</keyword>
<dbReference type="InterPro" id="IPR025051">
    <property type="entry name" value="DUF3990"/>
</dbReference>
<sequence length="173" mass="19842">MSSYFNREWLMLYHGSTVNVQFIDLSKGKDYKDFGKGFYTTSSKIQAEKFAKLLARRRKTKGYVSEYKADKLIEGLSFKEFKTADIEWLDFVVFNRTHAGKQHPYDIVIGPVADDDTNIVIQAYMNGVYGNPDYPTVKSYAISLLEPENLKNQIYIGTDRAVSRLTYIGGYVL</sequence>
<accession>A0A1T4YHH9</accession>
<protein>
    <recommendedName>
        <fullName evidence="3">DUF3990 domain-containing protein</fullName>
    </recommendedName>
</protein>
<dbReference type="AlphaFoldDB" id="A0A1T4YHH9"/>
<evidence type="ECO:0000313" key="1">
    <source>
        <dbReference type="EMBL" id="SKB01292.1"/>
    </source>
</evidence>
<name>A0A1T4YHH9_9CLOT</name>
<organism evidence="1 2">
    <name type="scientific">Caloramator quimbayensis</name>
    <dbReference type="NCBI Taxonomy" id="1147123"/>
    <lineage>
        <taxon>Bacteria</taxon>
        <taxon>Bacillati</taxon>
        <taxon>Bacillota</taxon>
        <taxon>Clostridia</taxon>
        <taxon>Eubacteriales</taxon>
        <taxon>Clostridiaceae</taxon>
        <taxon>Caloramator</taxon>
    </lineage>
</organism>
<dbReference type="STRING" id="1147123.SAMN05443428_1562"/>
<dbReference type="RefSeq" id="WP_078697916.1">
    <property type="nucleotide sequence ID" value="NZ_FUYH01000056.1"/>
</dbReference>
<dbReference type="OrthoDB" id="9813772at2"/>
<evidence type="ECO:0008006" key="3">
    <source>
        <dbReference type="Google" id="ProtNLM"/>
    </source>
</evidence>
<proteinExistence type="predicted"/>
<dbReference type="Proteomes" id="UP000190105">
    <property type="component" value="Unassembled WGS sequence"/>
</dbReference>